<proteinExistence type="predicted"/>
<sequence length="170" mass="19855">MKTNKGGRPKLTTEKKSASIIIHLTLDEKKQINANATKLNLSESEYARNLVFDKLEKHPKFRMLPYEIRKELNEIKKISGLLKLLALKVKADEILKIKFQEAENRIFNSVRTAEKFILHEIMNPQFLQTLDIVIDQITCISEEDLSSGREFIKLKSLLLDLKRQHTNYYQ</sequence>
<evidence type="ECO:0000313" key="2">
    <source>
        <dbReference type="Proteomes" id="UP000002875"/>
    </source>
</evidence>
<gene>
    <name evidence="1" type="ordered locus">Emtol_0311</name>
</gene>
<name>A0ABM5N7Q2_EMTOG</name>
<evidence type="ECO:0000313" key="1">
    <source>
        <dbReference type="EMBL" id="AFK05578.1"/>
    </source>
</evidence>
<protein>
    <submittedName>
        <fullName evidence="1">Uncharacterized protein</fullName>
    </submittedName>
</protein>
<keyword evidence="2" id="KW-1185">Reference proteome</keyword>
<accession>A0ABM5N7Q2</accession>
<reference evidence="1 2" key="1">
    <citation type="submission" date="2011-07" db="EMBL/GenBank/DDBJ databases">
        <title>The complete genome of plasmid 1 of Emticicia oligotrophica DSM 17448.</title>
        <authorList>
            <consortium name="US DOE Joint Genome Institute (JGI-PGF)"/>
            <person name="Lucas S."/>
            <person name="Han J."/>
            <person name="Lapidus A."/>
            <person name="Bruce D."/>
            <person name="Goodwin L."/>
            <person name="Pitluck S."/>
            <person name="Peters L."/>
            <person name="Kyrpides N."/>
            <person name="Mavromatis K."/>
            <person name="Ivanova N."/>
            <person name="Ovchinnikova G."/>
            <person name="Teshima H."/>
            <person name="Detter J.C."/>
            <person name="Tapia R."/>
            <person name="Han C."/>
            <person name="Land M."/>
            <person name="Hauser L."/>
            <person name="Markowitz V."/>
            <person name="Cheng J.-F."/>
            <person name="Hugenholtz P."/>
            <person name="Woyke T."/>
            <person name="Wu D."/>
            <person name="Tindall B."/>
            <person name="Pomrenke H."/>
            <person name="Brambilla E."/>
            <person name="Klenk H.-P."/>
            <person name="Eisen J.A."/>
        </authorList>
    </citation>
    <scope>NUCLEOTIDE SEQUENCE [LARGE SCALE GENOMIC DNA]</scope>
    <source>
        <strain evidence="2">DSM 17448 / GPTSA100-15</strain>
        <plasmid evidence="1 2">pEMTOL01</plasmid>
    </source>
</reference>
<keyword evidence="1" id="KW-0614">Plasmid</keyword>
<dbReference type="Pfam" id="PF21983">
    <property type="entry name" value="NikA-like"/>
    <property type="match status" value="1"/>
</dbReference>
<dbReference type="EMBL" id="CP002962">
    <property type="protein sequence ID" value="AFK05578.1"/>
    <property type="molecule type" value="Genomic_DNA"/>
</dbReference>
<dbReference type="InterPro" id="IPR053842">
    <property type="entry name" value="NikA-like"/>
</dbReference>
<organism evidence="1 2">
    <name type="scientific">Emticicia oligotrophica (strain DSM 17448 / CIP 109782 / MTCC 6937 / GPTSA100-15)</name>
    <dbReference type="NCBI Taxonomy" id="929562"/>
    <lineage>
        <taxon>Bacteria</taxon>
        <taxon>Pseudomonadati</taxon>
        <taxon>Bacteroidota</taxon>
        <taxon>Cytophagia</taxon>
        <taxon>Cytophagales</taxon>
        <taxon>Leadbetterellaceae</taxon>
        <taxon>Emticicia</taxon>
    </lineage>
</organism>
<dbReference type="RefSeq" id="WP_015026324.1">
    <property type="nucleotide sequence ID" value="NC_018742.1"/>
</dbReference>
<geneLocation type="plasmid" evidence="1 2">
    <name>pEMTOL01</name>
</geneLocation>
<dbReference type="Proteomes" id="UP000002875">
    <property type="component" value="Plasmid pEMTOL01"/>
</dbReference>